<feature type="chain" id="PRO_5030884059" evidence="2">
    <location>
        <begin position="20"/>
        <end position="44"/>
    </location>
</feature>
<comment type="caution">
    <text evidence="3">The sequence shown here is derived from an EMBL/GenBank/DDBJ whole genome shotgun (WGS) entry which is preliminary data.</text>
</comment>
<evidence type="ECO:0000313" key="3">
    <source>
        <dbReference type="EMBL" id="NYH76522.1"/>
    </source>
</evidence>
<evidence type="ECO:0000256" key="1">
    <source>
        <dbReference type="SAM" id="MobiDB-lite"/>
    </source>
</evidence>
<keyword evidence="4" id="KW-1185">Reference proteome</keyword>
<dbReference type="EMBL" id="JACBYV010000001">
    <property type="protein sequence ID" value="NYH76522.1"/>
    <property type="molecule type" value="Genomic_DNA"/>
</dbReference>
<protein>
    <submittedName>
        <fullName evidence="3">Uncharacterized protein</fullName>
    </submittedName>
</protein>
<dbReference type="Proteomes" id="UP000578688">
    <property type="component" value="Unassembled WGS sequence"/>
</dbReference>
<organism evidence="3 4">
    <name type="scientific">Phytopseudomonas flavescens</name>
    <dbReference type="NCBI Taxonomy" id="29435"/>
    <lineage>
        <taxon>Bacteria</taxon>
        <taxon>Pseudomonadati</taxon>
        <taxon>Pseudomonadota</taxon>
        <taxon>Gammaproteobacteria</taxon>
        <taxon>Pseudomonadales</taxon>
        <taxon>Pseudomonadaceae</taxon>
        <taxon>Phytopseudomonas</taxon>
    </lineage>
</organism>
<accession>A0A7Z0BR64</accession>
<name>A0A7Z0BR64_9GAMM</name>
<proteinExistence type="predicted"/>
<reference evidence="3 4" key="1">
    <citation type="submission" date="2020-07" db="EMBL/GenBank/DDBJ databases">
        <title>Genomic analyses of the natural microbiome of Caenorhabditis elegans.</title>
        <authorList>
            <person name="Samuel B."/>
        </authorList>
    </citation>
    <scope>NUCLEOTIDE SEQUENCE [LARGE SCALE GENOMIC DNA]</scope>
    <source>
        <strain evidence="3 4">BIGb0408</strain>
    </source>
</reference>
<evidence type="ECO:0000256" key="2">
    <source>
        <dbReference type="SAM" id="SignalP"/>
    </source>
</evidence>
<feature type="compositionally biased region" description="Polar residues" evidence="1">
    <location>
        <begin position="35"/>
        <end position="44"/>
    </location>
</feature>
<sequence length="44" mass="4515">MKALTIVLTLSLLSANALALPSRGPAPILGEAVDSSLQQPATER</sequence>
<evidence type="ECO:0000313" key="4">
    <source>
        <dbReference type="Proteomes" id="UP000578688"/>
    </source>
</evidence>
<gene>
    <name evidence="3" type="ORF">FHR27_005132</name>
</gene>
<keyword evidence="2" id="KW-0732">Signal</keyword>
<feature type="signal peptide" evidence="2">
    <location>
        <begin position="1"/>
        <end position="19"/>
    </location>
</feature>
<dbReference type="AlphaFoldDB" id="A0A7Z0BR64"/>
<dbReference type="RefSeq" id="WP_257026990.1">
    <property type="nucleotide sequence ID" value="NZ_JACBYV010000001.1"/>
</dbReference>
<feature type="region of interest" description="Disordered" evidence="1">
    <location>
        <begin position="25"/>
        <end position="44"/>
    </location>
</feature>